<accession>A0ACC3D9J8</accession>
<sequence length="108" mass="12052">SQDSLEFLNKLLNAAPTTSFKQTTGTWTPPSHTPAARRTMGHTTTIVPPVPTLNTDDLNQLNKPPSLFDNIYMTPEEAEFNLSRTLQNLGASWYRPVANPYHVPTLPF</sequence>
<comment type="caution">
    <text evidence="1">The sequence shown here is derived from an EMBL/GenBank/DDBJ whole genome shotgun (WGS) entry which is preliminary data.</text>
</comment>
<evidence type="ECO:0000313" key="1">
    <source>
        <dbReference type="EMBL" id="KAK3063839.1"/>
    </source>
</evidence>
<dbReference type="EMBL" id="JAWDJW010006701">
    <property type="protein sequence ID" value="KAK3063839.1"/>
    <property type="molecule type" value="Genomic_DNA"/>
</dbReference>
<gene>
    <name evidence="1" type="ORF">LTS18_012330</name>
</gene>
<organism evidence="1 2">
    <name type="scientific">Coniosporium uncinatum</name>
    <dbReference type="NCBI Taxonomy" id="93489"/>
    <lineage>
        <taxon>Eukaryota</taxon>
        <taxon>Fungi</taxon>
        <taxon>Dikarya</taxon>
        <taxon>Ascomycota</taxon>
        <taxon>Pezizomycotina</taxon>
        <taxon>Dothideomycetes</taxon>
        <taxon>Dothideomycetes incertae sedis</taxon>
        <taxon>Coniosporium</taxon>
    </lineage>
</organism>
<reference evidence="1" key="1">
    <citation type="submission" date="2024-09" db="EMBL/GenBank/DDBJ databases">
        <title>Black Yeasts Isolated from many extreme environments.</title>
        <authorList>
            <person name="Coleine C."/>
            <person name="Stajich J.E."/>
            <person name="Selbmann L."/>
        </authorList>
    </citation>
    <scope>NUCLEOTIDE SEQUENCE</scope>
    <source>
        <strain evidence="1">CCFEE 5737</strain>
    </source>
</reference>
<feature type="non-terminal residue" evidence="1">
    <location>
        <position position="1"/>
    </location>
</feature>
<protein>
    <submittedName>
        <fullName evidence="1">Uncharacterized protein</fullName>
    </submittedName>
</protein>
<keyword evidence="2" id="KW-1185">Reference proteome</keyword>
<evidence type="ECO:0000313" key="2">
    <source>
        <dbReference type="Proteomes" id="UP001186974"/>
    </source>
</evidence>
<name>A0ACC3D9J8_9PEZI</name>
<proteinExistence type="predicted"/>
<dbReference type="Proteomes" id="UP001186974">
    <property type="component" value="Unassembled WGS sequence"/>
</dbReference>